<dbReference type="Proteomes" id="UP000001861">
    <property type="component" value="Unassembled WGS sequence"/>
</dbReference>
<sequence>MFSVPQPESTANPSECPIVILHHDSAADWELVLRQIYDGFREFRSYTAFSVRVLMASVSLADKYNIVHLRKEAASRLRRTFNGDFRNFPQAVKIRSQWVFLGKDTSLGDLINLAFRYGLRYCLPSMYLVALHDEVLFH</sequence>
<dbReference type="RefSeq" id="XP_001840840.2">
    <property type="nucleotide sequence ID" value="XM_001840788.2"/>
</dbReference>
<organism evidence="1 2">
    <name type="scientific">Coprinopsis cinerea (strain Okayama-7 / 130 / ATCC MYA-4618 / FGSC 9003)</name>
    <name type="common">Inky cap fungus</name>
    <name type="synonym">Hormographiella aspergillata</name>
    <dbReference type="NCBI Taxonomy" id="240176"/>
    <lineage>
        <taxon>Eukaryota</taxon>
        <taxon>Fungi</taxon>
        <taxon>Dikarya</taxon>
        <taxon>Basidiomycota</taxon>
        <taxon>Agaricomycotina</taxon>
        <taxon>Agaricomycetes</taxon>
        <taxon>Agaricomycetidae</taxon>
        <taxon>Agaricales</taxon>
        <taxon>Agaricineae</taxon>
        <taxon>Psathyrellaceae</taxon>
        <taxon>Coprinopsis</taxon>
    </lineage>
</organism>
<dbReference type="GeneID" id="6017495"/>
<dbReference type="InParanoid" id="A8PET3"/>
<proteinExistence type="predicted"/>
<gene>
    <name evidence="1" type="ORF">CC1G_03069</name>
</gene>
<reference evidence="1 2" key="1">
    <citation type="journal article" date="2010" name="Proc. Natl. Acad. Sci. U.S.A.">
        <title>Insights into evolution of multicellular fungi from the assembled chromosomes of the mushroom Coprinopsis cinerea (Coprinus cinereus).</title>
        <authorList>
            <person name="Stajich J.E."/>
            <person name="Wilke S.K."/>
            <person name="Ahren D."/>
            <person name="Au C.H."/>
            <person name="Birren B.W."/>
            <person name="Borodovsky M."/>
            <person name="Burns C."/>
            <person name="Canback B."/>
            <person name="Casselton L.A."/>
            <person name="Cheng C.K."/>
            <person name="Deng J."/>
            <person name="Dietrich F.S."/>
            <person name="Fargo D.C."/>
            <person name="Farman M.L."/>
            <person name="Gathman A.C."/>
            <person name="Goldberg J."/>
            <person name="Guigo R."/>
            <person name="Hoegger P.J."/>
            <person name="Hooker J.B."/>
            <person name="Huggins A."/>
            <person name="James T.Y."/>
            <person name="Kamada T."/>
            <person name="Kilaru S."/>
            <person name="Kodira C."/>
            <person name="Kues U."/>
            <person name="Kupfer D."/>
            <person name="Kwan H.S."/>
            <person name="Lomsadze A."/>
            <person name="Li W."/>
            <person name="Lilly W.W."/>
            <person name="Ma L.J."/>
            <person name="Mackey A.J."/>
            <person name="Manning G."/>
            <person name="Martin F."/>
            <person name="Muraguchi H."/>
            <person name="Natvig D.O."/>
            <person name="Palmerini H."/>
            <person name="Ramesh M.A."/>
            <person name="Rehmeyer C.J."/>
            <person name="Roe B.A."/>
            <person name="Shenoy N."/>
            <person name="Stanke M."/>
            <person name="Ter-Hovhannisyan V."/>
            <person name="Tunlid A."/>
            <person name="Velagapudi R."/>
            <person name="Vision T.J."/>
            <person name="Zeng Q."/>
            <person name="Zolan M.E."/>
            <person name="Pukkila P.J."/>
        </authorList>
    </citation>
    <scope>NUCLEOTIDE SEQUENCE [LARGE SCALE GENOMIC DNA]</scope>
    <source>
        <strain evidence="2">Okayama-7 / 130 / ATCC MYA-4618 / FGSC 9003</strain>
    </source>
</reference>
<dbReference type="HOGENOM" id="CLU_1855169_0_0_1"/>
<dbReference type="AlphaFoldDB" id="A8PET3"/>
<evidence type="ECO:0000313" key="2">
    <source>
        <dbReference type="Proteomes" id="UP000001861"/>
    </source>
</evidence>
<accession>A8PET3</accession>
<dbReference type="OrthoDB" id="3217871at2759"/>
<dbReference type="VEuPathDB" id="FungiDB:CC1G_03069"/>
<dbReference type="EMBL" id="AACS02000008">
    <property type="protein sequence ID" value="EAU80893.2"/>
    <property type="molecule type" value="Genomic_DNA"/>
</dbReference>
<dbReference type="KEGG" id="cci:CC1G_03069"/>
<evidence type="ECO:0000313" key="1">
    <source>
        <dbReference type="EMBL" id="EAU80893.2"/>
    </source>
</evidence>
<name>A8PET3_COPC7</name>
<protein>
    <submittedName>
        <fullName evidence="1">Uncharacterized protein</fullName>
    </submittedName>
</protein>
<keyword evidence="2" id="KW-1185">Reference proteome</keyword>
<comment type="caution">
    <text evidence="1">The sequence shown here is derived from an EMBL/GenBank/DDBJ whole genome shotgun (WGS) entry which is preliminary data.</text>
</comment>